<dbReference type="OrthoDB" id="8901487at2"/>
<dbReference type="RefSeq" id="WP_053939922.1">
    <property type="nucleotide sequence ID" value="NZ_LAQT01000038.1"/>
</dbReference>
<dbReference type="EMBL" id="LAQT01000038">
    <property type="protein sequence ID" value="KPC49199.1"/>
    <property type="molecule type" value="Genomic_DNA"/>
</dbReference>
<dbReference type="InterPro" id="IPR011013">
    <property type="entry name" value="Gal_mutarotase_sf_dom"/>
</dbReference>
<evidence type="ECO:0000313" key="2">
    <source>
        <dbReference type="Proteomes" id="UP000037939"/>
    </source>
</evidence>
<dbReference type="GO" id="GO:0003824">
    <property type="term" value="F:catalytic activity"/>
    <property type="evidence" value="ECO:0007669"/>
    <property type="project" value="InterPro"/>
</dbReference>
<dbReference type="Proteomes" id="UP000037939">
    <property type="component" value="Unassembled WGS sequence"/>
</dbReference>
<dbReference type="SUPFAM" id="SSF74650">
    <property type="entry name" value="Galactose mutarotase-like"/>
    <property type="match status" value="1"/>
</dbReference>
<dbReference type="Gene3D" id="2.70.98.10">
    <property type="match status" value="1"/>
</dbReference>
<dbReference type="InterPro" id="IPR014718">
    <property type="entry name" value="GH-type_carb-bd"/>
</dbReference>
<accession>A0A0N1JRI1</accession>
<dbReference type="STRING" id="857265.WG78_21805"/>
<comment type="caution">
    <text evidence="1">The sequence shown here is derived from an EMBL/GenBank/DDBJ whole genome shotgun (WGS) entry which is preliminary data.</text>
</comment>
<evidence type="ECO:0000313" key="1">
    <source>
        <dbReference type="EMBL" id="KPC49199.1"/>
    </source>
</evidence>
<reference evidence="1 2" key="1">
    <citation type="submission" date="2015-07" db="EMBL/GenBank/DDBJ databases">
        <title>Draft genome sequence of the Amantichitinum ursilacus IGB-41, a new chitin-degrading bacterium.</title>
        <authorList>
            <person name="Kirstahler P."/>
            <person name="Guenther M."/>
            <person name="Grumaz C."/>
            <person name="Rupp S."/>
            <person name="Zibek S."/>
            <person name="Sohn K."/>
        </authorList>
    </citation>
    <scope>NUCLEOTIDE SEQUENCE [LARGE SCALE GENOMIC DNA]</scope>
    <source>
        <strain evidence="1 2">IGB-41</strain>
    </source>
</reference>
<dbReference type="AlphaFoldDB" id="A0A0N1JRI1"/>
<gene>
    <name evidence="1" type="ORF">WG78_21805</name>
</gene>
<name>A0A0N1JRI1_9NEIS</name>
<sequence length="328" mass="35386">MSTSAALTQWDLVWPHGSLSVQALGGMLAPVTFYLHDAAGERAVSPLQVTPWQPDPALPGILRSLRGSWPCVPFGMTQPPADLPASWATHASDSPWDHGFAANHEWQLVARSDSSLTIAIDLPAAEPIARLEQCIAVDPDAAAVSVTLLVHARRAVTLPVALHPTFTVPADGVDVLGCGFSHIETYPVPQEPGVSRIKPNTQAQGLNALPTADGALDLTRLPLPIKTEELFQLVDCKPPFVLRYPTGTVELEWDSKQLPDALVWISNAGRDHAPWNGRHYAIGIEPANSVFDLARVATPPAEHGLAQRQGIAFSPERVTEITWRLSAR</sequence>
<protein>
    <recommendedName>
        <fullName evidence="3">Glucose-6-phosphate 1-epimerase</fullName>
    </recommendedName>
</protein>
<dbReference type="GO" id="GO:0005975">
    <property type="term" value="P:carbohydrate metabolic process"/>
    <property type="evidence" value="ECO:0007669"/>
    <property type="project" value="InterPro"/>
</dbReference>
<evidence type="ECO:0008006" key="3">
    <source>
        <dbReference type="Google" id="ProtNLM"/>
    </source>
</evidence>
<organism evidence="1 2">
    <name type="scientific">Amantichitinum ursilacus</name>
    <dbReference type="NCBI Taxonomy" id="857265"/>
    <lineage>
        <taxon>Bacteria</taxon>
        <taxon>Pseudomonadati</taxon>
        <taxon>Pseudomonadota</taxon>
        <taxon>Betaproteobacteria</taxon>
        <taxon>Neisseriales</taxon>
        <taxon>Chitinibacteraceae</taxon>
        <taxon>Amantichitinum</taxon>
    </lineage>
</organism>
<proteinExistence type="predicted"/>
<keyword evidence="2" id="KW-1185">Reference proteome</keyword>
<dbReference type="GO" id="GO:0030246">
    <property type="term" value="F:carbohydrate binding"/>
    <property type="evidence" value="ECO:0007669"/>
    <property type="project" value="InterPro"/>
</dbReference>
<dbReference type="PATRIC" id="fig|857265.3.peg.4467"/>